<organism evidence="1 2">
    <name type="scientific">Solanum bulbocastanum</name>
    <name type="common">Wild potato</name>
    <dbReference type="NCBI Taxonomy" id="147425"/>
    <lineage>
        <taxon>Eukaryota</taxon>
        <taxon>Viridiplantae</taxon>
        <taxon>Streptophyta</taxon>
        <taxon>Embryophyta</taxon>
        <taxon>Tracheophyta</taxon>
        <taxon>Spermatophyta</taxon>
        <taxon>Magnoliopsida</taxon>
        <taxon>eudicotyledons</taxon>
        <taxon>Gunneridae</taxon>
        <taxon>Pentapetalae</taxon>
        <taxon>asterids</taxon>
        <taxon>lamiids</taxon>
        <taxon>Solanales</taxon>
        <taxon>Solanaceae</taxon>
        <taxon>Solanoideae</taxon>
        <taxon>Solaneae</taxon>
        <taxon>Solanum</taxon>
    </lineage>
</organism>
<keyword evidence="2" id="KW-1185">Reference proteome</keyword>
<sequence length="112" mass="12531">MLLSRIRKDEIAESNGIEGKGYLVKSMHQGYRYVLTEVRLHALCINNISLDPLTILFPFSVGQYLTLLAQFGSEPLGLEHSTLGLNIQHYLKMSSRTSDALVEINPGRDILS</sequence>
<protein>
    <submittedName>
        <fullName evidence="1">Uncharacterized protein</fullName>
    </submittedName>
</protein>
<name>A0AAN8TJX5_SOLBU</name>
<proteinExistence type="predicted"/>
<reference evidence="1 2" key="1">
    <citation type="submission" date="2024-02" db="EMBL/GenBank/DDBJ databases">
        <title>de novo genome assembly of Solanum bulbocastanum strain 11H21.</title>
        <authorList>
            <person name="Hosaka A.J."/>
        </authorList>
    </citation>
    <scope>NUCLEOTIDE SEQUENCE [LARGE SCALE GENOMIC DNA]</scope>
    <source>
        <tissue evidence="1">Young leaves</tissue>
    </source>
</reference>
<evidence type="ECO:0000313" key="1">
    <source>
        <dbReference type="EMBL" id="KAK6786602.1"/>
    </source>
</evidence>
<accession>A0AAN8TJX5</accession>
<dbReference type="Proteomes" id="UP001371456">
    <property type="component" value="Unassembled WGS sequence"/>
</dbReference>
<dbReference type="AlphaFoldDB" id="A0AAN8TJX5"/>
<evidence type="ECO:0000313" key="2">
    <source>
        <dbReference type="Proteomes" id="UP001371456"/>
    </source>
</evidence>
<comment type="caution">
    <text evidence="1">The sequence shown here is derived from an EMBL/GenBank/DDBJ whole genome shotgun (WGS) entry which is preliminary data.</text>
</comment>
<dbReference type="EMBL" id="JBANQN010000006">
    <property type="protein sequence ID" value="KAK6786602.1"/>
    <property type="molecule type" value="Genomic_DNA"/>
</dbReference>
<gene>
    <name evidence="1" type="ORF">RDI58_015127</name>
</gene>